<accession>A0AAW1N6S8</accession>
<keyword evidence="3" id="KW-1185">Reference proteome</keyword>
<proteinExistence type="predicted"/>
<protein>
    <recommendedName>
        <fullName evidence="4">Tesmin/TSO1-like CXC domain-containing protein</fullName>
    </recommendedName>
</protein>
<comment type="caution">
    <text evidence="2">The sequence shown here is derived from an EMBL/GenBank/DDBJ whole genome shotgun (WGS) entry which is preliminary data.</text>
</comment>
<evidence type="ECO:0000256" key="1">
    <source>
        <dbReference type="SAM" id="MobiDB-lite"/>
    </source>
</evidence>
<evidence type="ECO:0000313" key="2">
    <source>
        <dbReference type="EMBL" id="KAK9754205.1"/>
    </source>
</evidence>
<feature type="region of interest" description="Disordered" evidence="1">
    <location>
        <begin position="458"/>
        <end position="483"/>
    </location>
</feature>
<reference evidence="2 3" key="1">
    <citation type="journal article" date="2024" name="BMC Genomics">
        <title>De novo assembly and annotation of Popillia japonica's genome with initial clues to its potential as an invasive pest.</title>
        <authorList>
            <person name="Cucini C."/>
            <person name="Boschi S."/>
            <person name="Funari R."/>
            <person name="Cardaioli E."/>
            <person name="Iannotti N."/>
            <person name="Marturano G."/>
            <person name="Paoli F."/>
            <person name="Bruttini M."/>
            <person name="Carapelli A."/>
            <person name="Frati F."/>
            <person name="Nardi F."/>
        </authorList>
    </citation>
    <scope>NUCLEOTIDE SEQUENCE [LARGE SCALE GENOMIC DNA]</scope>
    <source>
        <strain evidence="2">DMR45628</strain>
    </source>
</reference>
<sequence>MLNLSKNGTTRKMEYSSCVYSNTPEDSGADSGLGESSRNESNPNSLYTPTTSFVTSRKRKIIDQPLLKSADSIESSPWIKNSEILYQPLLKSADSIESSPWIKNSEILSSTLNDSITTGVENCKLIENYNCSYYADASNNNLKDIKEPSTPEKSTSNKRYCTSPRVSPMLKLGSPERNDILYPNRSNLSRFSESKRCSPAKKNLFPSRIRKDPVVFFSRDRGCRHITFQIFLALCDSDLYTCSKVFTQCCIMNKENNCDYPLINAMGGASQMKQSTPIQPLPMMDEITKSLTENQHLEKCLFCSRPVAIVECNISQCISPTCGAIRCLNCNSISKTGPEDFVNKCEQSALVLNKPPSRNSLLDSPKRYQTTGGLPSFLLNDTLNTSQAFNSSGYLTDGEPATPQNSSFRLKDREKADISRVLKNCNSRILNRSDKNWEARNSILPVIRVARPREEIIEPSSPPKVKHVAGSKKSKKMLKRLNL</sequence>
<evidence type="ECO:0000313" key="3">
    <source>
        <dbReference type="Proteomes" id="UP001458880"/>
    </source>
</evidence>
<dbReference type="AlphaFoldDB" id="A0AAW1N6S8"/>
<feature type="compositionally biased region" description="Basic residues" evidence="1">
    <location>
        <begin position="464"/>
        <end position="483"/>
    </location>
</feature>
<evidence type="ECO:0008006" key="4">
    <source>
        <dbReference type="Google" id="ProtNLM"/>
    </source>
</evidence>
<dbReference type="Proteomes" id="UP001458880">
    <property type="component" value="Unassembled WGS sequence"/>
</dbReference>
<feature type="region of interest" description="Disordered" evidence="1">
    <location>
        <begin position="19"/>
        <end position="52"/>
    </location>
</feature>
<gene>
    <name evidence="2" type="ORF">QE152_g1439</name>
</gene>
<organism evidence="2 3">
    <name type="scientific">Popillia japonica</name>
    <name type="common">Japanese beetle</name>
    <dbReference type="NCBI Taxonomy" id="7064"/>
    <lineage>
        <taxon>Eukaryota</taxon>
        <taxon>Metazoa</taxon>
        <taxon>Ecdysozoa</taxon>
        <taxon>Arthropoda</taxon>
        <taxon>Hexapoda</taxon>
        <taxon>Insecta</taxon>
        <taxon>Pterygota</taxon>
        <taxon>Neoptera</taxon>
        <taxon>Endopterygota</taxon>
        <taxon>Coleoptera</taxon>
        <taxon>Polyphaga</taxon>
        <taxon>Scarabaeiformia</taxon>
        <taxon>Scarabaeidae</taxon>
        <taxon>Rutelinae</taxon>
        <taxon>Popillia</taxon>
    </lineage>
</organism>
<feature type="compositionally biased region" description="Polar residues" evidence="1">
    <location>
        <begin position="34"/>
        <end position="52"/>
    </location>
</feature>
<feature type="compositionally biased region" description="Polar residues" evidence="1">
    <location>
        <begin position="151"/>
        <end position="160"/>
    </location>
</feature>
<dbReference type="EMBL" id="JASPKY010000009">
    <property type="protein sequence ID" value="KAK9754205.1"/>
    <property type="molecule type" value="Genomic_DNA"/>
</dbReference>
<feature type="region of interest" description="Disordered" evidence="1">
    <location>
        <begin position="143"/>
        <end position="162"/>
    </location>
</feature>
<name>A0AAW1N6S8_POPJA</name>